<dbReference type="InterPro" id="IPR033121">
    <property type="entry name" value="PEPTIDASE_A1"/>
</dbReference>
<dbReference type="Pfam" id="PF00026">
    <property type="entry name" value="Asp"/>
    <property type="match status" value="1"/>
</dbReference>
<feature type="signal peptide" evidence="1">
    <location>
        <begin position="1"/>
        <end position="21"/>
    </location>
</feature>
<dbReference type="AlphaFoldDB" id="A0A8H7T9Y5"/>
<dbReference type="OrthoDB" id="15189at2759"/>
<reference evidence="3" key="1">
    <citation type="submission" date="2021-02" db="EMBL/GenBank/DDBJ databases">
        <title>Genome sequence Cadophora malorum strain M34.</title>
        <authorList>
            <person name="Stefanovic E."/>
            <person name="Vu D."/>
            <person name="Scully C."/>
            <person name="Dijksterhuis J."/>
            <person name="Roader J."/>
            <person name="Houbraken J."/>
        </authorList>
    </citation>
    <scope>NUCLEOTIDE SEQUENCE</scope>
    <source>
        <strain evidence="3">M34</strain>
    </source>
</reference>
<dbReference type="Proteomes" id="UP000664132">
    <property type="component" value="Unassembled WGS sequence"/>
</dbReference>
<dbReference type="Gene3D" id="2.40.70.10">
    <property type="entry name" value="Acid Proteases"/>
    <property type="match status" value="1"/>
</dbReference>
<evidence type="ECO:0000313" key="4">
    <source>
        <dbReference type="Proteomes" id="UP000664132"/>
    </source>
</evidence>
<protein>
    <recommendedName>
        <fullName evidence="2">Peptidase A1 domain-containing protein</fullName>
    </recommendedName>
</protein>
<sequence>MLNSFTSFVIALSFSSILVSALPAELVDGNALDKQLKPRAFLPPSPDVNVLTWVALSRGDGELKKGKRSYQGAAGREMMRRHFGVASLTSVQLKESGQLWDGEGYAGGDYVSFVFDFRGSGGKGGVLMLCVAFADGVWAFRVKSQIALAKDVGWVAEEITSGLLPFSYPAITFAFSGTNYSADTPDKQGVFSTMPLTPSLPIFLTLQSKSPMIPSMWKQHKVPPVFSMAVGRPAVPPGSAPEGYLALGGLVPVATVGPWARADIEISPLGPGYINGSLPCPQIRTWSIPLSQSSYMYQWYAITPDAFLYITTPAGQPPVWKPLNTGPPGTPRFQTLIDSGVMHTWLPAPIAEHAASLFVPPAIFYGYAVPCTAQVPQLAVKINGMILPWHKKDIITDDFTGEGGCVSGINNGRQYSPYTMGDTWMKSNLVVFDVGANKVRVRSSWEY</sequence>
<feature type="domain" description="Peptidase A1" evidence="2">
    <location>
        <begin position="332"/>
        <end position="440"/>
    </location>
</feature>
<feature type="chain" id="PRO_5034060641" description="Peptidase A1 domain-containing protein" evidence="1">
    <location>
        <begin position="22"/>
        <end position="447"/>
    </location>
</feature>
<evidence type="ECO:0000313" key="3">
    <source>
        <dbReference type="EMBL" id="KAG4415205.1"/>
    </source>
</evidence>
<evidence type="ECO:0000256" key="1">
    <source>
        <dbReference type="SAM" id="SignalP"/>
    </source>
</evidence>
<dbReference type="InterPro" id="IPR021109">
    <property type="entry name" value="Peptidase_aspartic_dom_sf"/>
</dbReference>
<evidence type="ECO:0000259" key="2">
    <source>
        <dbReference type="Pfam" id="PF00026"/>
    </source>
</evidence>
<accession>A0A8H7T9Y5</accession>
<dbReference type="EMBL" id="JAFJYH010000231">
    <property type="protein sequence ID" value="KAG4415205.1"/>
    <property type="molecule type" value="Genomic_DNA"/>
</dbReference>
<dbReference type="SUPFAM" id="SSF50630">
    <property type="entry name" value="Acid proteases"/>
    <property type="match status" value="1"/>
</dbReference>
<keyword evidence="4" id="KW-1185">Reference proteome</keyword>
<name>A0A8H7T9Y5_9HELO</name>
<proteinExistence type="predicted"/>
<organism evidence="3 4">
    <name type="scientific">Cadophora malorum</name>
    <dbReference type="NCBI Taxonomy" id="108018"/>
    <lineage>
        <taxon>Eukaryota</taxon>
        <taxon>Fungi</taxon>
        <taxon>Dikarya</taxon>
        <taxon>Ascomycota</taxon>
        <taxon>Pezizomycotina</taxon>
        <taxon>Leotiomycetes</taxon>
        <taxon>Helotiales</taxon>
        <taxon>Ploettnerulaceae</taxon>
        <taxon>Cadophora</taxon>
    </lineage>
</organism>
<keyword evidence="1" id="KW-0732">Signal</keyword>
<comment type="caution">
    <text evidence="3">The sequence shown here is derived from an EMBL/GenBank/DDBJ whole genome shotgun (WGS) entry which is preliminary data.</text>
</comment>
<gene>
    <name evidence="3" type="ORF">IFR04_011664</name>
</gene>